<accession>A0ABT6MWJ2</accession>
<dbReference type="InterPro" id="IPR013529">
    <property type="entry name" value="Glyco_hydro_42_N"/>
</dbReference>
<evidence type="ECO:0000256" key="3">
    <source>
        <dbReference type="SAM" id="SignalP"/>
    </source>
</evidence>
<dbReference type="Proteomes" id="UP001160625">
    <property type="component" value="Unassembled WGS sequence"/>
</dbReference>
<dbReference type="InterPro" id="IPR040719">
    <property type="entry name" value="DUF5597"/>
</dbReference>
<keyword evidence="7" id="KW-1185">Reference proteome</keyword>
<keyword evidence="2" id="KW-0326">Glycosidase</keyword>
<name>A0ABT6MWJ2_9SPHN</name>
<feature type="domain" description="DUF5597" evidence="5">
    <location>
        <begin position="388"/>
        <end position="517"/>
    </location>
</feature>
<gene>
    <name evidence="6" type="ORF">QGN17_01305</name>
</gene>
<sequence>MRRLAIALGLLAAAPVIAQTAAPIPKIVEANGRHALLVDGKPFLIMGAQAHNSSAWPAMLPKVWPAMDYLGVNTVELPVYWEQIEPAQGRFDFSVVDTLIAQAREHHVRLVLLWFGTWKNGSAHYRPAWMKARPDLYPNIVDRDGKPVDSPSPHSRLALDADVRAFSAFMGHLKQADPQRTVIMVQVENEPGSWGSVRDFLPAARKAFAQPVPSAVLRAMGKPAGSGASWQATFGADADEYFHAYSIAHYIDQVAAAGKAIYPLPMTVNVALKDPFQSGPQPGYEYGGATFNVIPIWKAAAPSIDVLAPDIYQRDDKRYLAVLDQYARPDNPLFVPETISAPDYVRFFDAALARGAIGFAPFGIDYTRYAADRPGESAMRETDLEQLALSYHAAGPMMRDLAQWSFDGKLKAAIEDGTKQPATLDLGDWQGEVRFGIGPRGANTGNDRPIGRILVAQLAPDEFVVTGNYAGIRFKPVGRNAGKTWEFLSVEEGQYIDGTFHPIRIWNGDETDYGLNFSSAPQVLRVRLSVR</sequence>
<keyword evidence="3" id="KW-0732">Signal</keyword>
<feature type="chain" id="PRO_5047058445" evidence="3">
    <location>
        <begin position="19"/>
        <end position="531"/>
    </location>
</feature>
<evidence type="ECO:0000313" key="6">
    <source>
        <dbReference type="EMBL" id="MDH7637355.1"/>
    </source>
</evidence>
<evidence type="ECO:0000259" key="5">
    <source>
        <dbReference type="Pfam" id="PF18120"/>
    </source>
</evidence>
<dbReference type="EMBL" id="JARYGZ010000001">
    <property type="protein sequence ID" value="MDH7637355.1"/>
    <property type="molecule type" value="Genomic_DNA"/>
</dbReference>
<evidence type="ECO:0000313" key="7">
    <source>
        <dbReference type="Proteomes" id="UP001160625"/>
    </source>
</evidence>
<evidence type="ECO:0000256" key="1">
    <source>
        <dbReference type="ARBA" id="ARBA00022801"/>
    </source>
</evidence>
<feature type="signal peptide" evidence="3">
    <location>
        <begin position="1"/>
        <end position="18"/>
    </location>
</feature>
<evidence type="ECO:0000256" key="2">
    <source>
        <dbReference type="ARBA" id="ARBA00023295"/>
    </source>
</evidence>
<dbReference type="Pfam" id="PF02449">
    <property type="entry name" value="Glyco_hydro_42"/>
    <property type="match status" value="1"/>
</dbReference>
<dbReference type="Pfam" id="PF18120">
    <property type="entry name" value="DUF5597"/>
    <property type="match status" value="1"/>
</dbReference>
<dbReference type="InterPro" id="IPR017853">
    <property type="entry name" value="GH"/>
</dbReference>
<protein>
    <submittedName>
        <fullName evidence="6">DUF5597 domain-containing protein</fullName>
    </submittedName>
</protein>
<proteinExistence type="predicted"/>
<organism evidence="6 7">
    <name type="scientific">Sphingomonas oryzagri</name>
    <dbReference type="NCBI Taxonomy" id="3042314"/>
    <lineage>
        <taxon>Bacteria</taxon>
        <taxon>Pseudomonadati</taxon>
        <taxon>Pseudomonadota</taxon>
        <taxon>Alphaproteobacteria</taxon>
        <taxon>Sphingomonadales</taxon>
        <taxon>Sphingomonadaceae</taxon>
        <taxon>Sphingomonas</taxon>
    </lineage>
</organism>
<evidence type="ECO:0000259" key="4">
    <source>
        <dbReference type="Pfam" id="PF02449"/>
    </source>
</evidence>
<dbReference type="RefSeq" id="WP_281042711.1">
    <property type="nucleotide sequence ID" value="NZ_JARYGZ010000001.1"/>
</dbReference>
<dbReference type="Gene3D" id="2.60.220.20">
    <property type="entry name" value="putative beta-Galactosidase from caulobacter crescentus"/>
    <property type="match status" value="1"/>
</dbReference>
<dbReference type="SUPFAM" id="SSF51445">
    <property type="entry name" value="(Trans)glycosidases"/>
    <property type="match status" value="1"/>
</dbReference>
<feature type="domain" description="Glycoside hydrolase family 42 N-terminal" evidence="4">
    <location>
        <begin position="66"/>
        <end position="209"/>
    </location>
</feature>
<reference evidence="6" key="1">
    <citation type="submission" date="2023-04" db="EMBL/GenBank/DDBJ databases">
        <title>Sphingomonas sp. MAHUQ-71 isolated from rice field.</title>
        <authorList>
            <person name="Huq M.A."/>
        </authorList>
    </citation>
    <scope>NUCLEOTIDE SEQUENCE</scope>
    <source>
        <strain evidence="6">MAHUQ-71</strain>
    </source>
</reference>
<comment type="caution">
    <text evidence="6">The sequence shown here is derived from an EMBL/GenBank/DDBJ whole genome shotgun (WGS) entry which is preliminary data.</text>
</comment>
<dbReference type="Gene3D" id="3.20.20.80">
    <property type="entry name" value="Glycosidases"/>
    <property type="match status" value="1"/>
</dbReference>
<keyword evidence="1" id="KW-0378">Hydrolase</keyword>